<evidence type="ECO:0000313" key="4">
    <source>
        <dbReference type="Proteomes" id="UP000045840"/>
    </source>
</evidence>
<dbReference type="EMBL" id="CQAZ01000023">
    <property type="protein sequence ID" value="CNH99421.1"/>
    <property type="molecule type" value="Genomic_DNA"/>
</dbReference>
<proteinExistence type="predicted"/>
<accession>A0A0T9Q8S2</accession>
<dbReference type="EMBL" id="CWJL01000004">
    <property type="protein sequence ID" value="CRY65054.1"/>
    <property type="molecule type" value="Genomic_DNA"/>
</dbReference>
<dbReference type="Proteomes" id="UP000045840">
    <property type="component" value="Unassembled WGS sequence"/>
</dbReference>
<gene>
    <name evidence="1" type="ORF">ERS008529_02749</name>
    <name evidence="2" type="ORF">ERS137968_01058</name>
</gene>
<name>A0A0T9Q8S2_9GAMM</name>
<reference evidence="1" key="1">
    <citation type="submission" date="2015-03" db="EMBL/GenBank/DDBJ databases">
        <authorList>
            <person name="Murphy D."/>
        </authorList>
    </citation>
    <scope>NUCLEOTIDE SEQUENCE [LARGE SCALE GENOMIC DNA]</scope>
    <source>
        <strain evidence="1">A125KOH2</strain>
    </source>
</reference>
<reference evidence="2 3" key="3">
    <citation type="submission" date="2015-03" db="EMBL/GenBank/DDBJ databases">
        <authorList>
            <consortium name="Pathogen Informatics"/>
            <person name="Murphy D."/>
        </authorList>
    </citation>
    <scope>NUCLEOTIDE SEQUENCE [LARGE SCALE GENOMIC DNA]</scope>
    <source>
        <strain evidence="3">type strain: CIP110230</strain>
        <strain evidence="2">Type strain: CIP110230</strain>
    </source>
</reference>
<protein>
    <submittedName>
        <fullName evidence="1">Uncharacterized protein</fullName>
    </submittedName>
</protein>
<organism evidence="1 4">
    <name type="scientific">Yersinia pekkanenii</name>
    <dbReference type="NCBI Taxonomy" id="1288385"/>
    <lineage>
        <taxon>Bacteria</taxon>
        <taxon>Pseudomonadati</taxon>
        <taxon>Pseudomonadota</taxon>
        <taxon>Gammaproteobacteria</taxon>
        <taxon>Enterobacterales</taxon>
        <taxon>Yersiniaceae</taxon>
        <taxon>Yersinia</taxon>
    </lineage>
</organism>
<dbReference type="Proteomes" id="UP000044625">
    <property type="component" value="Unassembled WGS sequence"/>
</dbReference>
<evidence type="ECO:0000313" key="1">
    <source>
        <dbReference type="EMBL" id="CNH99421.1"/>
    </source>
</evidence>
<keyword evidence="3" id="KW-1185">Reference proteome</keyword>
<evidence type="ECO:0000313" key="3">
    <source>
        <dbReference type="Proteomes" id="UP000044625"/>
    </source>
</evidence>
<dbReference type="STRING" id="1288385.ERS137968_01058"/>
<evidence type="ECO:0000313" key="2">
    <source>
        <dbReference type="EMBL" id="CRY65054.1"/>
    </source>
</evidence>
<dbReference type="AlphaFoldDB" id="A0A0T9Q8S2"/>
<reference evidence="4" key="2">
    <citation type="submission" date="2015-03" db="EMBL/GenBank/DDBJ databases">
        <authorList>
            <consortium name="Pathogen Informatics"/>
        </authorList>
    </citation>
    <scope>NUCLEOTIDE SEQUENCE [LARGE SCALE GENOMIC DNA]</scope>
    <source>
        <strain evidence="4">A125KOH2</strain>
    </source>
</reference>
<sequence>MLELMVYNYMLTLINGLRYGYDMILGLLRGRNS</sequence>